<dbReference type="OrthoDB" id="43316at2"/>
<dbReference type="PANTHER" id="PTHR34580">
    <property type="match status" value="1"/>
</dbReference>
<evidence type="ECO:0000259" key="2">
    <source>
        <dbReference type="Pfam" id="PF25583"/>
    </source>
</evidence>
<keyword evidence="4" id="KW-1185">Reference proteome</keyword>
<name>A0A2T5C3D1_9BACT</name>
<dbReference type="InterPro" id="IPR051534">
    <property type="entry name" value="CBASS_pafABC_assoc_protein"/>
</dbReference>
<comment type="caution">
    <text evidence="3">The sequence shown here is derived from an EMBL/GenBank/DDBJ whole genome shotgun (WGS) entry which is preliminary data.</text>
</comment>
<dbReference type="RefSeq" id="WP_107821697.1">
    <property type="nucleotide sequence ID" value="NZ_QAAD01000005.1"/>
</dbReference>
<protein>
    <submittedName>
        <fullName evidence="3">WYL domain-containing protein</fullName>
    </submittedName>
</protein>
<feature type="domain" description="WCX" evidence="2">
    <location>
        <begin position="98"/>
        <end position="171"/>
    </location>
</feature>
<dbReference type="PROSITE" id="PS52050">
    <property type="entry name" value="WYL"/>
    <property type="match status" value="1"/>
</dbReference>
<feature type="domain" description="WYL" evidence="1">
    <location>
        <begin position="3"/>
        <end position="66"/>
    </location>
</feature>
<dbReference type="AlphaFoldDB" id="A0A2T5C3D1"/>
<dbReference type="Pfam" id="PF13280">
    <property type="entry name" value="WYL"/>
    <property type="match status" value="1"/>
</dbReference>
<dbReference type="Proteomes" id="UP000243525">
    <property type="component" value="Unassembled WGS sequence"/>
</dbReference>
<dbReference type="InterPro" id="IPR057727">
    <property type="entry name" value="WCX_dom"/>
</dbReference>
<reference evidence="3 4" key="1">
    <citation type="submission" date="2018-04" db="EMBL/GenBank/DDBJ databases">
        <title>Genomic Encyclopedia of Archaeal and Bacterial Type Strains, Phase II (KMG-II): from individual species to whole genera.</title>
        <authorList>
            <person name="Goeker M."/>
        </authorList>
    </citation>
    <scope>NUCLEOTIDE SEQUENCE [LARGE SCALE GENOMIC DNA]</scope>
    <source>
        <strain evidence="3 4">DSM 28823</strain>
    </source>
</reference>
<evidence type="ECO:0000313" key="3">
    <source>
        <dbReference type="EMBL" id="PTN09290.1"/>
    </source>
</evidence>
<gene>
    <name evidence="3" type="ORF">C8N47_105131</name>
</gene>
<dbReference type="PANTHER" id="PTHR34580:SF9">
    <property type="entry name" value="SLL5097 PROTEIN"/>
    <property type="match status" value="1"/>
</dbReference>
<organism evidence="3 4">
    <name type="scientific">Mangrovibacterium marinum</name>
    <dbReference type="NCBI Taxonomy" id="1639118"/>
    <lineage>
        <taxon>Bacteria</taxon>
        <taxon>Pseudomonadati</taxon>
        <taxon>Bacteroidota</taxon>
        <taxon>Bacteroidia</taxon>
        <taxon>Marinilabiliales</taxon>
        <taxon>Prolixibacteraceae</taxon>
        <taxon>Mangrovibacterium</taxon>
    </lineage>
</organism>
<sequence>MAPIIEAIKEEVQIQFSYQKFWDNFSTIRTVEAYALKEFKNRWYLVVKDTEDCKVKTLGLDRLSNLVIKTNEFKKPSSFSIDAYFQNCFGIITPDEGEPEEVVLSFPLHQGKYIKTMPLHESQEVLEDNEREVKIRLRLFLTYDFMLEILSWGDNIKVVSPDKLVCQIKNVYQNALNQYK</sequence>
<evidence type="ECO:0000313" key="4">
    <source>
        <dbReference type="Proteomes" id="UP000243525"/>
    </source>
</evidence>
<evidence type="ECO:0000259" key="1">
    <source>
        <dbReference type="Pfam" id="PF13280"/>
    </source>
</evidence>
<proteinExistence type="predicted"/>
<accession>A0A2T5C3D1</accession>
<dbReference type="InterPro" id="IPR026881">
    <property type="entry name" value="WYL_dom"/>
</dbReference>
<dbReference type="Pfam" id="PF25583">
    <property type="entry name" value="WCX"/>
    <property type="match status" value="1"/>
</dbReference>
<dbReference type="EMBL" id="QAAD01000005">
    <property type="protein sequence ID" value="PTN09290.1"/>
    <property type="molecule type" value="Genomic_DNA"/>
</dbReference>